<sequence length="192" mass="21951">MVYLTLEKLFGQQAHVPDPSIATALGKPFLLTLSAELRLKIWKFAYAPTSRAYVFRHNAPHKQHTKCRLYSIALDKSHLADTFAMYRDAMPLRLVYRQIYKETRGMRLDLDSLIVLSNLTIDACLAIQHFATWLNKCSGWYHDITTASHIVCKNMPETVHIPIFQPTNYATHLALPGFGSKLPMKRNIMAGY</sequence>
<dbReference type="AlphaFoldDB" id="A0A9P4P7R7"/>
<keyword evidence="2" id="KW-1185">Reference proteome</keyword>
<name>A0A9P4P7R7_9PLEO</name>
<dbReference type="Proteomes" id="UP000799764">
    <property type="component" value="Unassembled WGS sequence"/>
</dbReference>
<evidence type="ECO:0000313" key="2">
    <source>
        <dbReference type="Proteomes" id="UP000799764"/>
    </source>
</evidence>
<evidence type="ECO:0000313" key="1">
    <source>
        <dbReference type="EMBL" id="KAF2439974.1"/>
    </source>
</evidence>
<comment type="caution">
    <text evidence="1">The sequence shown here is derived from an EMBL/GenBank/DDBJ whole genome shotgun (WGS) entry which is preliminary data.</text>
</comment>
<organism evidence="1 2">
    <name type="scientific">Karstenula rhodostoma CBS 690.94</name>
    <dbReference type="NCBI Taxonomy" id="1392251"/>
    <lineage>
        <taxon>Eukaryota</taxon>
        <taxon>Fungi</taxon>
        <taxon>Dikarya</taxon>
        <taxon>Ascomycota</taxon>
        <taxon>Pezizomycotina</taxon>
        <taxon>Dothideomycetes</taxon>
        <taxon>Pleosporomycetidae</taxon>
        <taxon>Pleosporales</taxon>
        <taxon>Massarineae</taxon>
        <taxon>Didymosphaeriaceae</taxon>
        <taxon>Karstenula</taxon>
    </lineage>
</organism>
<gene>
    <name evidence="1" type="ORF">P171DRAFT_489750</name>
</gene>
<protein>
    <submittedName>
        <fullName evidence="1">Uncharacterized protein</fullName>
    </submittedName>
</protein>
<dbReference type="EMBL" id="MU001508">
    <property type="protein sequence ID" value="KAF2439974.1"/>
    <property type="molecule type" value="Genomic_DNA"/>
</dbReference>
<proteinExistence type="predicted"/>
<accession>A0A9P4P7R7</accession>
<reference evidence="1" key="1">
    <citation type="journal article" date="2020" name="Stud. Mycol.">
        <title>101 Dothideomycetes genomes: a test case for predicting lifestyles and emergence of pathogens.</title>
        <authorList>
            <person name="Haridas S."/>
            <person name="Albert R."/>
            <person name="Binder M."/>
            <person name="Bloem J."/>
            <person name="Labutti K."/>
            <person name="Salamov A."/>
            <person name="Andreopoulos B."/>
            <person name="Baker S."/>
            <person name="Barry K."/>
            <person name="Bills G."/>
            <person name="Bluhm B."/>
            <person name="Cannon C."/>
            <person name="Castanera R."/>
            <person name="Culley D."/>
            <person name="Daum C."/>
            <person name="Ezra D."/>
            <person name="Gonzalez J."/>
            <person name="Henrissat B."/>
            <person name="Kuo A."/>
            <person name="Liang C."/>
            <person name="Lipzen A."/>
            <person name="Lutzoni F."/>
            <person name="Magnuson J."/>
            <person name="Mondo S."/>
            <person name="Nolan M."/>
            <person name="Ohm R."/>
            <person name="Pangilinan J."/>
            <person name="Park H.-J."/>
            <person name="Ramirez L."/>
            <person name="Alfaro M."/>
            <person name="Sun H."/>
            <person name="Tritt A."/>
            <person name="Yoshinaga Y."/>
            <person name="Zwiers L.-H."/>
            <person name="Turgeon B."/>
            <person name="Goodwin S."/>
            <person name="Spatafora J."/>
            <person name="Crous P."/>
            <person name="Grigoriev I."/>
        </authorList>
    </citation>
    <scope>NUCLEOTIDE SEQUENCE</scope>
    <source>
        <strain evidence="1">CBS 690.94</strain>
    </source>
</reference>